<dbReference type="EMBL" id="BMDY01000013">
    <property type="protein sequence ID" value="GGB09268.1"/>
    <property type="molecule type" value="Genomic_DNA"/>
</dbReference>
<name>A0ABQ1I255_9ALTE</name>
<evidence type="ECO:0000259" key="2">
    <source>
        <dbReference type="Pfam" id="PF01206"/>
    </source>
</evidence>
<accession>A0ABQ1I255</accession>
<comment type="caution">
    <text evidence="3">The sequence shown here is derived from an EMBL/GenBank/DDBJ whole genome shotgun (WGS) entry which is preliminary data.</text>
</comment>
<dbReference type="CDD" id="cd00291">
    <property type="entry name" value="SirA_YedF_YeeD"/>
    <property type="match status" value="1"/>
</dbReference>
<evidence type="ECO:0000313" key="3">
    <source>
        <dbReference type="EMBL" id="GGB09268.1"/>
    </source>
</evidence>
<reference evidence="4" key="1">
    <citation type="journal article" date="2019" name="Int. J. Syst. Evol. Microbiol.">
        <title>The Global Catalogue of Microorganisms (GCM) 10K type strain sequencing project: providing services to taxonomists for standard genome sequencing and annotation.</title>
        <authorList>
            <consortium name="The Broad Institute Genomics Platform"/>
            <consortium name="The Broad Institute Genome Sequencing Center for Infectious Disease"/>
            <person name="Wu L."/>
            <person name="Ma J."/>
        </authorList>
    </citation>
    <scope>NUCLEOTIDE SEQUENCE [LARGE SCALE GENOMIC DNA]</scope>
    <source>
        <strain evidence="4">CGMCC 1.10131</strain>
    </source>
</reference>
<feature type="domain" description="UPF0033" evidence="2">
    <location>
        <begin position="4"/>
        <end position="69"/>
    </location>
</feature>
<proteinExistence type="inferred from homology"/>
<sequence length="75" mass="8609">MLCLDLQDHACPYPLLESKLWLKTAKAGDKLQLLLADSGSRRDIPKYFRRLGHDVLVEQDSRVFRVTITAKPNKD</sequence>
<dbReference type="RefSeq" id="WP_055734691.1">
    <property type="nucleotide sequence ID" value="NZ_BMDY01000013.1"/>
</dbReference>
<dbReference type="PANTHER" id="PTHR33279">
    <property type="entry name" value="SULFUR CARRIER PROTEIN YEDF-RELATED"/>
    <property type="match status" value="1"/>
</dbReference>
<dbReference type="InterPro" id="IPR036868">
    <property type="entry name" value="TusA-like_sf"/>
</dbReference>
<comment type="similarity">
    <text evidence="1">Belongs to the sulfur carrier protein TusA family.</text>
</comment>
<dbReference type="Gene3D" id="3.30.110.40">
    <property type="entry name" value="TusA-like domain"/>
    <property type="match status" value="1"/>
</dbReference>
<organism evidence="3 4">
    <name type="scientific">Agarivorans gilvus</name>
    <dbReference type="NCBI Taxonomy" id="680279"/>
    <lineage>
        <taxon>Bacteria</taxon>
        <taxon>Pseudomonadati</taxon>
        <taxon>Pseudomonadota</taxon>
        <taxon>Gammaproteobacteria</taxon>
        <taxon>Alteromonadales</taxon>
        <taxon>Alteromonadaceae</taxon>
        <taxon>Agarivorans</taxon>
    </lineage>
</organism>
<dbReference type="Proteomes" id="UP000651977">
    <property type="component" value="Unassembled WGS sequence"/>
</dbReference>
<protein>
    <submittedName>
        <fullName evidence="3">Transcriptional regulator</fullName>
    </submittedName>
</protein>
<dbReference type="InterPro" id="IPR001455">
    <property type="entry name" value="TusA-like"/>
</dbReference>
<keyword evidence="4" id="KW-1185">Reference proteome</keyword>
<evidence type="ECO:0000313" key="4">
    <source>
        <dbReference type="Proteomes" id="UP000651977"/>
    </source>
</evidence>
<dbReference type="SUPFAM" id="SSF64307">
    <property type="entry name" value="SirA-like"/>
    <property type="match status" value="1"/>
</dbReference>
<dbReference type="Pfam" id="PF01206">
    <property type="entry name" value="TusA"/>
    <property type="match status" value="1"/>
</dbReference>
<gene>
    <name evidence="3" type="ORF">GCM10007414_23330</name>
</gene>
<evidence type="ECO:0000256" key="1">
    <source>
        <dbReference type="ARBA" id="ARBA00008984"/>
    </source>
</evidence>
<dbReference type="PANTHER" id="PTHR33279:SF19">
    <property type="entry name" value="SSL1707 PROTEIN"/>
    <property type="match status" value="1"/>
</dbReference>